<reference evidence="1" key="1">
    <citation type="thesis" date="1992" institute="Microbiology and Immunology" country="University of North Carolina Medical School">
        <title>Characterization and analysis of the Mycoplasma genitalium genome.</title>
        <authorList>
            <person name="Peterson S.N."/>
        </authorList>
    </citation>
    <scope>NUCLEOTIDE SEQUENCE</scope>
</reference>
<feature type="non-terminal residue" evidence="1">
    <location>
        <position position="56"/>
    </location>
</feature>
<organism evidence="1">
    <name type="scientific">Mycoplasmoides genitalium</name>
    <name type="common">Mycoplasma genitalium</name>
    <dbReference type="NCBI Taxonomy" id="2097"/>
    <lineage>
        <taxon>Bacteria</taxon>
        <taxon>Bacillati</taxon>
        <taxon>Mycoplasmatota</taxon>
        <taxon>Mycoplasmoidales</taxon>
        <taxon>Mycoplasmoidaceae</taxon>
        <taxon>Mycoplasmoides</taxon>
    </lineage>
</organism>
<evidence type="ECO:0000313" key="1">
    <source>
        <dbReference type="EMBL" id="AAD10578.1"/>
    </source>
</evidence>
<dbReference type="AlphaFoldDB" id="Q49214"/>
<feature type="non-terminal residue" evidence="1">
    <location>
        <position position="1"/>
    </location>
</feature>
<sequence>TLVWKNDSPITVLAIWVRSLPALSVNLLTVGIQKSWVERSLPTLTKVFCKSWRLAK</sequence>
<dbReference type="EMBL" id="U01762">
    <property type="protein sequence ID" value="AAD10578.1"/>
    <property type="molecule type" value="Genomic_DNA"/>
</dbReference>
<name>Q49214_MYCGT</name>
<reference evidence="1" key="2">
    <citation type="journal article" date="1993" name="J. Bacteriol.">
        <title>A survey of the Mycoplasma genitalium genome by using random sequencing.</title>
        <authorList>
            <person name="Peterson S.N."/>
            <person name="Hu P.-C."/>
            <person name="Bott K.F."/>
            <person name="Hutchison C.A. III"/>
        </authorList>
    </citation>
    <scope>NUCLEOTIDE SEQUENCE</scope>
</reference>
<accession>Q49214</accession>
<protein>
    <submittedName>
        <fullName evidence="1">Uncharacterized protein</fullName>
    </submittedName>
</protein>
<proteinExistence type="predicted"/>